<keyword evidence="4 7" id="KW-0812">Transmembrane</keyword>
<dbReference type="Pfam" id="PF00924">
    <property type="entry name" value="MS_channel_2nd"/>
    <property type="match status" value="1"/>
</dbReference>
<evidence type="ECO:0000256" key="2">
    <source>
        <dbReference type="ARBA" id="ARBA00008017"/>
    </source>
</evidence>
<dbReference type="Gene3D" id="3.30.70.100">
    <property type="match status" value="1"/>
</dbReference>
<feature type="domain" description="Mechanosensitive ion channel MscS C-terminal" evidence="9">
    <location>
        <begin position="187"/>
        <end position="273"/>
    </location>
</feature>
<comment type="similarity">
    <text evidence="2">Belongs to the MscS (TC 1.A.23) family.</text>
</comment>
<feature type="transmembrane region" description="Helical" evidence="7">
    <location>
        <begin position="27"/>
        <end position="44"/>
    </location>
</feature>
<keyword evidence="11" id="KW-1185">Reference proteome</keyword>
<reference evidence="10 11" key="1">
    <citation type="submission" date="2019-01" db="EMBL/GenBank/DDBJ databases">
        <title>Genome sequence of the Antarctic species Gelidibacter gilvus ACAM 158(T).</title>
        <authorList>
            <person name="Bowman J.P."/>
        </authorList>
    </citation>
    <scope>NUCLEOTIDE SEQUENCE [LARGE SCALE GENOMIC DNA]</scope>
    <source>
        <strain evidence="10 11">IC158</strain>
    </source>
</reference>
<dbReference type="InterPro" id="IPR011014">
    <property type="entry name" value="MscS_channel_TM-2"/>
</dbReference>
<sequence>MKDELNKSFDLLINKLLGWMNSIVENLPNLILALMVLMLAYFLAKHISRLTLKLLGNRVKQKSVSNIIARLTTVIIVMMGLFLALGILNLSQTLTSLITGAGVLGLVIGLALQGTLSNIISGIVISFREKIQIGNWVETNGFTGEIIDINLKNLTLKESDNNVVMIPNKLILDNPMKNYSLTSYLRVDLSCGVGYESDLEFVEKLTKETLEKTFEKIDDSKPVEFFFTEFGDSSINFRCRFWIEGTKSIHNLNATNRAIIAIKKAFDAEGINIPFPIRTLQFGNKLGLDKNATDKEV</sequence>
<organism evidence="10 11">
    <name type="scientific">Gelidibacter gilvus</name>
    <dbReference type="NCBI Taxonomy" id="59602"/>
    <lineage>
        <taxon>Bacteria</taxon>
        <taxon>Pseudomonadati</taxon>
        <taxon>Bacteroidota</taxon>
        <taxon>Flavobacteriia</taxon>
        <taxon>Flavobacteriales</taxon>
        <taxon>Flavobacteriaceae</taxon>
        <taxon>Gelidibacter</taxon>
    </lineage>
</organism>
<dbReference type="InterPro" id="IPR006685">
    <property type="entry name" value="MscS_channel_2nd"/>
</dbReference>
<dbReference type="InterPro" id="IPR045275">
    <property type="entry name" value="MscS_archaea/bacteria_type"/>
</dbReference>
<gene>
    <name evidence="10" type="ORF">ESZ48_05210</name>
</gene>
<dbReference type="PANTHER" id="PTHR30221:SF1">
    <property type="entry name" value="SMALL-CONDUCTANCE MECHANOSENSITIVE CHANNEL"/>
    <property type="match status" value="1"/>
</dbReference>
<keyword evidence="3" id="KW-1003">Cell membrane</keyword>
<evidence type="ECO:0000256" key="4">
    <source>
        <dbReference type="ARBA" id="ARBA00022692"/>
    </source>
</evidence>
<dbReference type="PANTHER" id="PTHR30221">
    <property type="entry name" value="SMALL-CONDUCTANCE MECHANOSENSITIVE CHANNEL"/>
    <property type="match status" value="1"/>
</dbReference>
<dbReference type="GO" id="GO:0008381">
    <property type="term" value="F:mechanosensitive monoatomic ion channel activity"/>
    <property type="evidence" value="ECO:0007669"/>
    <property type="project" value="InterPro"/>
</dbReference>
<evidence type="ECO:0000256" key="6">
    <source>
        <dbReference type="ARBA" id="ARBA00023136"/>
    </source>
</evidence>
<dbReference type="Gene3D" id="2.30.30.60">
    <property type="match status" value="1"/>
</dbReference>
<dbReference type="InterPro" id="IPR011066">
    <property type="entry name" value="MscS_channel_C_sf"/>
</dbReference>
<dbReference type="InterPro" id="IPR010920">
    <property type="entry name" value="LSM_dom_sf"/>
</dbReference>
<proteinExistence type="inferred from homology"/>
<protein>
    <submittedName>
        <fullName evidence="10">Mechanosensitive ion channel family protein</fullName>
    </submittedName>
</protein>
<evidence type="ECO:0000256" key="1">
    <source>
        <dbReference type="ARBA" id="ARBA00004651"/>
    </source>
</evidence>
<dbReference type="InterPro" id="IPR008910">
    <property type="entry name" value="MSC_TM_helix"/>
</dbReference>
<dbReference type="OrthoDB" id="1522493at2"/>
<name>A0A4Q0XJF2_9FLAO</name>
<dbReference type="Gene3D" id="1.10.287.1260">
    <property type="match status" value="1"/>
</dbReference>
<evidence type="ECO:0000259" key="8">
    <source>
        <dbReference type="Pfam" id="PF00924"/>
    </source>
</evidence>
<dbReference type="RefSeq" id="WP_129016271.1">
    <property type="nucleotide sequence ID" value="NZ_SDDZ01000002.1"/>
</dbReference>
<dbReference type="SUPFAM" id="SSF82689">
    <property type="entry name" value="Mechanosensitive channel protein MscS (YggB), C-terminal domain"/>
    <property type="match status" value="1"/>
</dbReference>
<dbReference type="SUPFAM" id="SSF82861">
    <property type="entry name" value="Mechanosensitive channel protein MscS (YggB), transmembrane region"/>
    <property type="match status" value="1"/>
</dbReference>
<comment type="subcellular location">
    <subcellularLocation>
        <location evidence="1">Cell membrane</location>
        <topology evidence="1">Multi-pass membrane protein</topology>
    </subcellularLocation>
</comment>
<evidence type="ECO:0000256" key="3">
    <source>
        <dbReference type="ARBA" id="ARBA00022475"/>
    </source>
</evidence>
<feature type="domain" description="Mechanosensitive ion channel MscS" evidence="8">
    <location>
        <begin position="115"/>
        <end position="180"/>
    </location>
</feature>
<comment type="caution">
    <text evidence="10">The sequence shown here is derived from an EMBL/GenBank/DDBJ whole genome shotgun (WGS) entry which is preliminary data.</text>
</comment>
<dbReference type="AlphaFoldDB" id="A0A4Q0XJF2"/>
<dbReference type="GO" id="GO:0005886">
    <property type="term" value="C:plasma membrane"/>
    <property type="evidence" value="ECO:0007669"/>
    <property type="project" value="UniProtKB-SubCell"/>
</dbReference>
<evidence type="ECO:0000313" key="11">
    <source>
        <dbReference type="Proteomes" id="UP000289792"/>
    </source>
</evidence>
<keyword evidence="6 7" id="KW-0472">Membrane</keyword>
<feature type="transmembrane region" description="Helical" evidence="7">
    <location>
        <begin position="67"/>
        <end position="88"/>
    </location>
</feature>
<evidence type="ECO:0000259" key="9">
    <source>
        <dbReference type="Pfam" id="PF21082"/>
    </source>
</evidence>
<keyword evidence="5 7" id="KW-1133">Transmembrane helix</keyword>
<evidence type="ECO:0000256" key="5">
    <source>
        <dbReference type="ARBA" id="ARBA00022989"/>
    </source>
</evidence>
<evidence type="ECO:0000313" key="10">
    <source>
        <dbReference type="EMBL" id="RXJ51273.1"/>
    </source>
</evidence>
<dbReference type="Pfam" id="PF21082">
    <property type="entry name" value="MS_channel_3rd"/>
    <property type="match status" value="1"/>
</dbReference>
<dbReference type="Proteomes" id="UP000289792">
    <property type="component" value="Unassembled WGS sequence"/>
</dbReference>
<dbReference type="InterPro" id="IPR049278">
    <property type="entry name" value="MS_channel_C"/>
</dbReference>
<dbReference type="SUPFAM" id="SSF50182">
    <property type="entry name" value="Sm-like ribonucleoproteins"/>
    <property type="match status" value="1"/>
</dbReference>
<accession>A0A4Q0XJF2</accession>
<dbReference type="InterPro" id="IPR023408">
    <property type="entry name" value="MscS_beta-dom_sf"/>
</dbReference>
<evidence type="ECO:0000256" key="7">
    <source>
        <dbReference type="SAM" id="Phobius"/>
    </source>
</evidence>
<dbReference type="EMBL" id="SDDZ01000002">
    <property type="protein sequence ID" value="RXJ51273.1"/>
    <property type="molecule type" value="Genomic_DNA"/>
</dbReference>
<dbReference type="Pfam" id="PF05552">
    <property type="entry name" value="MS_channel_1st_1"/>
    <property type="match status" value="1"/>
</dbReference>